<evidence type="ECO:0000313" key="2">
    <source>
        <dbReference type="EMBL" id="TPD57980.1"/>
    </source>
</evidence>
<evidence type="ECO:0000313" key="3">
    <source>
        <dbReference type="Proteomes" id="UP000319148"/>
    </source>
</evidence>
<dbReference type="PANTHER" id="PTHR22617:SF23">
    <property type="entry name" value="CHEMOTAXIS PROTEIN CHEW"/>
    <property type="match status" value="1"/>
</dbReference>
<reference evidence="3" key="1">
    <citation type="submission" date="2019-06" db="EMBL/GenBank/DDBJ databases">
        <title>The complete genome of Emcibacter congregatus ZYLT.</title>
        <authorList>
            <person name="Zhao Z."/>
        </authorList>
    </citation>
    <scope>NUCLEOTIDE SEQUENCE [LARGE SCALE GENOMIC DNA]</scope>
    <source>
        <strain evidence="3">MCCC 1A06723</strain>
    </source>
</reference>
<dbReference type="Proteomes" id="UP000319148">
    <property type="component" value="Unassembled WGS sequence"/>
</dbReference>
<keyword evidence="3" id="KW-1185">Reference proteome</keyword>
<dbReference type="GO" id="GO:0006935">
    <property type="term" value="P:chemotaxis"/>
    <property type="evidence" value="ECO:0007669"/>
    <property type="project" value="InterPro"/>
</dbReference>
<dbReference type="SUPFAM" id="SSF50341">
    <property type="entry name" value="CheW-like"/>
    <property type="match status" value="1"/>
</dbReference>
<dbReference type="SMART" id="SM00260">
    <property type="entry name" value="CheW"/>
    <property type="match status" value="1"/>
</dbReference>
<sequence length="162" mass="17778">MTPEATEDDAAVTGETSQYISFVIGNEEYCVDIIHVREIKGWVPVTPLPNSPEFMLGVLNLRGVIVPIFDMRCRFGLGRTDATPLHVMIIVAVGERVMGILVDAVSDILTVGANQVLDVPELDQRGDRKFLAGLITHEDKMVALLSLEELFNLDSIVEKLSA</sequence>
<proteinExistence type="predicted"/>
<dbReference type="InterPro" id="IPR036061">
    <property type="entry name" value="CheW-like_dom_sf"/>
</dbReference>
<dbReference type="InterPro" id="IPR002545">
    <property type="entry name" value="CheW-lke_dom"/>
</dbReference>
<organism evidence="2 3">
    <name type="scientific">Emcibacter nanhaiensis</name>
    <dbReference type="NCBI Taxonomy" id="1505037"/>
    <lineage>
        <taxon>Bacteria</taxon>
        <taxon>Pseudomonadati</taxon>
        <taxon>Pseudomonadota</taxon>
        <taxon>Alphaproteobacteria</taxon>
        <taxon>Emcibacterales</taxon>
        <taxon>Emcibacteraceae</taxon>
        <taxon>Emcibacter</taxon>
    </lineage>
</organism>
<comment type="caution">
    <text evidence="2">The sequence shown here is derived from an EMBL/GenBank/DDBJ whole genome shotgun (WGS) entry which is preliminary data.</text>
</comment>
<gene>
    <name evidence="2" type="ORF">FIV46_17560</name>
</gene>
<evidence type="ECO:0000259" key="1">
    <source>
        <dbReference type="PROSITE" id="PS50851"/>
    </source>
</evidence>
<dbReference type="Gene3D" id="2.30.30.40">
    <property type="entry name" value="SH3 Domains"/>
    <property type="match status" value="1"/>
</dbReference>
<dbReference type="OrthoDB" id="9794382at2"/>
<feature type="domain" description="CheW-like" evidence="1">
    <location>
        <begin position="16"/>
        <end position="156"/>
    </location>
</feature>
<dbReference type="InterPro" id="IPR039315">
    <property type="entry name" value="CheW"/>
</dbReference>
<dbReference type="GO" id="GO:0007165">
    <property type="term" value="P:signal transduction"/>
    <property type="evidence" value="ECO:0007669"/>
    <property type="project" value="InterPro"/>
</dbReference>
<dbReference type="GO" id="GO:0005829">
    <property type="term" value="C:cytosol"/>
    <property type="evidence" value="ECO:0007669"/>
    <property type="project" value="TreeGrafter"/>
</dbReference>
<accession>A0A501PC81</accession>
<dbReference type="Pfam" id="PF01584">
    <property type="entry name" value="CheW"/>
    <property type="match status" value="1"/>
</dbReference>
<dbReference type="CDD" id="cd00732">
    <property type="entry name" value="CheW"/>
    <property type="match status" value="1"/>
</dbReference>
<dbReference type="AlphaFoldDB" id="A0A501PC81"/>
<dbReference type="Gene3D" id="2.40.50.180">
    <property type="entry name" value="CheA-289, Domain 4"/>
    <property type="match status" value="1"/>
</dbReference>
<dbReference type="PROSITE" id="PS50851">
    <property type="entry name" value="CHEW"/>
    <property type="match status" value="1"/>
</dbReference>
<dbReference type="PANTHER" id="PTHR22617">
    <property type="entry name" value="CHEMOTAXIS SENSOR HISTIDINE KINASE-RELATED"/>
    <property type="match status" value="1"/>
</dbReference>
<dbReference type="EMBL" id="VFIY01000018">
    <property type="protein sequence ID" value="TPD57980.1"/>
    <property type="molecule type" value="Genomic_DNA"/>
</dbReference>
<name>A0A501PC81_9PROT</name>
<protein>
    <submittedName>
        <fullName evidence="2">Purine-binding chemotaxis protein CheW</fullName>
    </submittedName>
</protein>